<feature type="compositionally biased region" description="Polar residues" evidence="2">
    <location>
        <begin position="298"/>
        <end position="314"/>
    </location>
</feature>
<feature type="coiled-coil region" evidence="1">
    <location>
        <begin position="36"/>
        <end position="77"/>
    </location>
</feature>
<dbReference type="EMBL" id="VMNX01000027">
    <property type="protein sequence ID" value="MPY49023.1"/>
    <property type="molecule type" value="Genomic_DNA"/>
</dbReference>
<dbReference type="InterPro" id="IPR010310">
    <property type="entry name" value="T7SS_ESAT-6-like"/>
</dbReference>
<dbReference type="SUPFAM" id="SSF140453">
    <property type="entry name" value="EsxAB dimer-like"/>
    <property type="match status" value="1"/>
</dbReference>
<evidence type="ECO:0000313" key="4">
    <source>
        <dbReference type="Proteomes" id="UP000373149"/>
    </source>
</evidence>
<dbReference type="RefSeq" id="WP_152861424.1">
    <property type="nucleotide sequence ID" value="NZ_VMNX01000027.1"/>
</dbReference>
<comment type="caution">
    <text evidence="3">The sequence shown here is derived from an EMBL/GenBank/DDBJ whole genome shotgun (WGS) entry which is preliminary data.</text>
</comment>
<evidence type="ECO:0000313" key="3">
    <source>
        <dbReference type="EMBL" id="MPY49023.1"/>
    </source>
</evidence>
<dbReference type="Gene3D" id="1.10.287.1060">
    <property type="entry name" value="ESAT-6-like"/>
    <property type="match status" value="1"/>
</dbReference>
<evidence type="ECO:0000256" key="1">
    <source>
        <dbReference type="SAM" id="Coils"/>
    </source>
</evidence>
<reference evidence="3 4" key="1">
    <citation type="submission" date="2019-09" db="EMBL/GenBank/DDBJ databases">
        <authorList>
            <person name="Duangmal K."/>
            <person name="Teo W.F.A."/>
            <person name="Lipun K."/>
        </authorList>
    </citation>
    <scope>NUCLEOTIDE SEQUENCE [LARGE SCALE GENOMIC DNA]</scope>
    <source>
        <strain evidence="3 4">K1PN6</strain>
    </source>
</reference>
<proteinExistence type="predicted"/>
<dbReference type="AlphaFoldDB" id="A0A5N8WNK5"/>
<sequence>MDILSRLGVSISGPFSDTLEEIVRGIIKQFGLEDDLEKVSGDNEKLLETAAQYRQAARDLRGVVQDLEAERRTLLKKWSGEAADAFRAKSLAFEKALDGEADDMDTIATLLETAAEACAMAEQLMIDLIVEIIEMALAAAATTAILSLLTAGAAAAIGPLIAAAGITQRALKAVRITSNLADKLSDLARRLRAIERAEKLAGELKKLGAGKKNAQEAYRMGLDRFRGNVTGVQGGNRADLAQYAAFEAVKYGIEEGIVTPVIDADVGEPIRRAYDEFAPADAPGVSPREATAYDQRPESQSFDQRMSMAETATQKKVREDFG</sequence>
<evidence type="ECO:0000256" key="2">
    <source>
        <dbReference type="SAM" id="MobiDB-lite"/>
    </source>
</evidence>
<keyword evidence="1" id="KW-0175">Coiled coil</keyword>
<gene>
    <name evidence="3" type="ORF">FPZ41_10750</name>
</gene>
<name>A0A5N8WNK5_9ACTN</name>
<protein>
    <submittedName>
        <fullName evidence="3">WXG100 family type VII secretion target</fullName>
    </submittedName>
</protein>
<organism evidence="3 4">
    <name type="scientific">Streptomyces acidicola</name>
    <dbReference type="NCBI Taxonomy" id="2596892"/>
    <lineage>
        <taxon>Bacteria</taxon>
        <taxon>Bacillati</taxon>
        <taxon>Actinomycetota</taxon>
        <taxon>Actinomycetes</taxon>
        <taxon>Kitasatosporales</taxon>
        <taxon>Streptomycetaceae</taxon>
        <taxon>Streptomyces</taxon>
    </lineage>
</organism>
<dbReference type="Pfam" id="PF06013">
    <property type="entry name" value="WXG100"/>
    <property type="match status" value="1"/>
</dbReference>
<dbReference type="InterPro" id="IPR036689">
    <property type="entry name" value="ESAT-6-like_sf"/>
</dbReference>
<keyword evidence="4" id="KW-1185">Reference proteome</keyword>
<feature type="region of interest" description="Disordered" evidence="2">
    <location>
        <begin position="278"/>
        <end position="322"/>
    </location>
</feature>
<dbReference type="Proteomes" id="UP000373149">
    <property type="component" value="Unassembled WGS sequence"/>
</dbReference>
<accession>A0A5N8WNK5</accession>